<evidence type="ECO:0000313" key="3">
    <source>
        <dbReference type="Proteomes" id="UP000634919"/>
    </source>
</evidence>
<name>A0ABR8SDZ4_9BURK</name>
<protein>
    <submittedName>
        <fullName evidence="2">Rrf2 family transcriptional regulator</fullName>
    </submittedName>
</protein>
<dbReference type="RefSeq" id="WP_191723958.1">
    <property type="nucleotide sequence ID" value="NZ_JACSQK010000006.1"/>
</dbReference>
<gene>
    <name evidence="2" type="ORF">H9646_13895</name>
</gene>
<dbReference type="NCBIfam" id="TIGR00738">
    <property type="entry name" value="rrf2_super"/>
    <property type="match status" value="1"/>
</dbReference>
<dbReference type="Gene3D" id="1.10.10.10">
    <property type="entry name" value="Winged helix-like DNA-binding domain superfamily/Winged helix DNA-binding domain"/>
    <property type="match status" value="1"/>
</dbReference>
<evidence type="ECO:0000256" key="1">
    <source>
        <dbReference type="ARBA" id="ARBA00023125"/>
    </source>
</evidence>
<dbReference type="InterPro" id="IPR036388">
    <property type="entry name" value="WH-like_DNA-bd_sf"/>
</dbReference>
<accession>A0ABR8SDZ4</accession>
<dbReference type="PANTHER" id="PTHR33221">
    <property type="entry name" value="WINGED HELIX-TURN-HELIX TRANSCRIPTIONAL REGULATOR, RRF2 FAMILY"/>
    <property type="match status" value="1"/>
</dbReference>
<reference evidence="2 3" key="1">
    <citation type="submission" date="2020-08" db="EMBL/GenBank/DDBJ databases">
        <title>A Genomic Blueprint of the Chicken Gut Microbiome.</title>
        <authorList>
            <person name="Gilroy R."/>
            <person name="Ravi A."/>
            <person name="Getino M."/>
            <person name="Pursley I."/>
            <person name="Horton D.L."/>
            <person name="Alikhan N.-F."/>
            <person name="Baker D."/>
            <person name="Gharbi K."/>
            <person name="Hall N."/>
            <person name="Watson M."/>
            <person name="Adriaenssens E.M."/>
            <person name="Foster-Nyarko E."/>
            <person name="Jarju S."/>
            <person name="Secka A."/>
            <person name="Antonio M."/>
            <person name="Oren A."/>
            <person name="Chaudhuri R."/>
            <person name="La Ragione R.M."/>
            <person name="Hildebrand F."/>
            <person name="Pallen M.J."/>
        </authorList>
    </citation>
    <scope>NUCLEOTIDE SEQUENCE [LARGE SCALE GENOMIC DNA]</scope>
    <source>
        <strain evidence="2 3">Sa2CVA6</strain>
    </source>
</reference>
<dbReference type="EMBL" id="JACSQK010000006">
    <property type="protein sequence ID" value="MBD7961564.1"/>
    <property type="molecule type" value="Genomic_DNA"/>
</dbReference>
<dbReference type="PANTHER" id="PTHR33221:SF4">
    <property type="entry name" value="HTH-TYPE TRANSCRIPTIONAL REPRESSOR NSRR"/>
    <property type="match status" value="1"/>
</dbReference>
<comment type="caution">
    <text evidence="2">The sequence shown here is derived from an EMBL/GenBank/DDBJ whole genome shotgun (WGS) entry which is preliminary data.</text>
</comment>
<dbReference type="Pfam" id="PF02082">
    <property type="entry name" value="Rrf2"/>
    <property type="match status" value="1"/>
</dbReference>
<evidence type="ECO:0000313" key="2">
    <source>
        <dbReference type="EMBL" id="MBD7961564.1"/>
    </source>
</evidence>
<keyword evidence="3" id="KW-1185">Reference proteome</keyword>
<dbReference type="InterPro" id="IPR036390">
    <property type="entry name" value="WH_DNA-bd_sf"/>
</dbReference>
<proteinExistence type="predicted"/>
<dbReference type="Proteomes" id="UP000634919">
    <property type="component" value="Unassembled WGS sequence"/>
</dbReference>
<dbReference type="InterPro" id="IPR000944">
    <property type="entry name" value="Tscrpt_reg_Rrf2"/>
</dbReference>
<dbReference type="PROSITE" id="PS51197">
    <property type="entry name" value="HTH_RRF2_2"/>
    <property type="match status" value="1"/>
</dbReference>
<organism evidence="2 3">
    <name type="scientific">Comamonas avium</name>
    <dbReference type="NCBI Taxonomy" id="2762231"/>
    <lineage>
        <taxon>Bacteria</taxon>
        <taxon>Pseudomonadati</taxon>
        <taxon>Pseudomonadota</taxon>
        <taxon>Betaproteobacteria</taxon>
        <taxon>Burkholderiales</taxon>
        <taxon>Comamonadaceae</taxon>
        <taxon>Comamonas</taxon>
    </lineage>
</organism>
<dbReference type="SUPFAM" id="SSF46785">
    <property type="entry name" value="Winged helix' DNA-binding domain"/>
    <property type="match status" value="1"/>
</dbReference>
<sequence>MRLTALTDYALRVLLFAGLHQDRLCTLSEIAQSYAISHSHLMKVSQLLAQNGWITTARGKNGGLRLSRHPSEINLGQVIRSIEPDFALVECLGANNQCQLNGSCALTCILQGALRAFWQHLDCYTLADAISNGAWTNLTQLQPAK</sequence>
<keyword evidence="1" id="KW-0238">DNA-binding</keyword>